<keyword evidence="3" id="KW-1003">Cell membrane</keyword>
<proteinExistence type="inferred from homology"/>
<feature type="domain" description="ABC transmembrane type-1" evidence="9">
    <location>
        <begin position="20"/>
        <end position="208"/>
    </location>
</feature>
<dbReference type="InterPro" id="IPR035906">
    <property type="entry name" value="MetI-like_sf"/>
</dbReference>
<dbReference type="AlphaFoldDB" id="A0A239A7K6"/>
<keyword evidence="2 8" id="KW-0813">Transport</keyword>
<protein>
    <submittedName>
        <fullName evidence="10">Amino acid ABC transporter membrane protein, PAAT family</fullName>
    </submittedName>
</protein>
<gene>
    <name evidence="10" type="ORF">SAMN05446037_1001397</name>
</gene>
<dbReference type="SUPFAM" id="SSF161098">
    <property type="entry name" value="MetI-like"/>
    <property type="match status" value="1"/>
</dbReference>
<keyword evidence="5" id="KW-0029">Amino-acid transport</keyword>
<keyword evidence="4 8" id="KW-0812">Transmembrane</keyword>
<dbReference type="InterPro" id="IPR043429">
    <property type="entry name" value="ArtM/GltK/GlnP/TcyL/YhdX-like"/>
</dbReference>
<evidence type="ECO:0000313" key="10">
    <source>
        <dbReference type="EMBL" id="SNR91597.1"/>
    </source>
</evidence>
<dbReference type="RefSeq" id="WP_330396966.1">
    <property type="nucleotide sequence ID" value="NZ_FZOJ01000001.1"/>
</dbReference>
<evidence type="ECO:0000256" key="3">
    <source>
        <dbReference type="ARBA" id="ARBA00022475"/>
    </source>
</evidence>
<dbReference type="GO" id="GO:0015184">
    <property type="term" value="F:L-cystine transmembrane transporter activity"/>
    <property type="evidence" value="ECO:0007669"/>
    <property type="project" value="TreeGrafter"/>
</dbReference>
<dbReference type="Proteomes" id="UP000198304">
    <property type="component" value="Unassembled WGS sequence"/>
</dbReference>
<keyword evidence="6 8" id="KW-1133">Transmembrane helix</keyword>
<comment type="subcellular location">
    <subcellularLocation>
        <location evidence="1 8">Cell membrane</location>
        <topology evidence="1 8">Multi-pass membrane protein</topology>
    </subcellularLocation>
</comment>
<dbReference type="PROSITE" id="PS50928">
    <property type="entry name" value="ABC_TM1"/>
    <property type="match status" value="1"/>
</dbReference>
<feature type="transmembrane region" description="Helical" evidence="8">
    <location>
        <begin position="57"/>
        <end position="79"/>
    </location>
</feature>
<keyword evidence="11" id="KW-1185">Reference proteome</keyword>
<evidence type="ECO:0000256" key="6">
    <source>
        <dbReference type="ARBA" id="ARBA00022989"/>
    </source>
</evidence>
<sequence>MVNFDIQFAIRLVPLMMQYLRVTLMLSIFTMIIGLMIAFIISLIIDAKITFLSPLMRVYVSFFRGTPLLAQLFLLYFGLAQVIPVFLKLSAFNAALIVLSLNSAAFMSEAIRGAVISIDKGQMEACMSIGMTYWQAMRRIILPQAIRTAIPALSNSFINIVKSSSLAYTIGVTEMMAMAQLEAASSYRYLEAFVVIILVYWLIISVLTYLQNKLELRLNQY</sequence>
<dbReference type="Gene3D" id="1.10.3720.10">
    <property type="entry name" value="MetI-like"/>
    <property type="match status" value="1"/>
</dbReference>
<comment type="similarity">
    <text evidence="8">Belongs to the binding-protein-dependent transport system permease family.</text>
</comment>
<evidence type="ECO:0000256" key="5">
    <source>
        <dbReference type="ARBA" id="ARBA00022970"/>
    </source>
</evidence>
<evidence type="ECO:0000256" key="7">
    <source>
        <dbReference type="ARBA" id="ARBA00023136"/>
    </source>
</evidence>
<dbReference type="InterPro" id="IPR000515">
    <property type="entry name" value="MetI-like"/>
</dbReference>
<evidence type="ECO:0000256" key="1">
    <source>
        <dbReference type="ARBA" id="ARBA00004651"/>
    </source>
</evidence>
<dbReference type="NCBIfam" id="TIGR01726">
    <property type="entry name" value="HEQRo_perm_3TM"/>
    <property type="match status" value="1"/>
</dbReference>
<dbReference type="InterPro" id="IPR010065">
    <property type="entry name" value="AA_ABC_transptr_permease_3TM"/>
</dbReference>
<evidence type="ECO:0000256" key="2">
    <source>
        <dbReference type="ARBA" id="ARBA00022448"/>
    </source>
</evidence>
<dbReference type="GO" id="GO:0043190">
    <property type="term" value="C:ATP-binding cassette (ABC) transporter complex"/>
    <property type="evidence" value="ECO:0007669"/>
    <property type="project" value="InterPro"/>
</dbReference>
<evidence type="ECO:0000259" key="9">
    <source>
        <dbReference type="PROSITE" id="PS50928"/>
    </source>
</evidence>
<name>A0A239A7K6_9FIRM</name>
<evidence type="ECO:0000313" key="11">
    <source>
        <dbReference type="Proteomes" id="UP000198304"/>
    </source>
</evidence>
<evidence type="ECO:0000256" key="8">
    <source>
        <dbReference type="RuleBase" id="RU363032"/>
    </source>
</evidence>
<dbReference type="Pfam" id="PF00528">
    <property type="entry name" value="BPD_transp_1"/>
    <property type="match status" value="1"/>
</dbReference>
<accession>A0A239A7K6</accession>
<dbReference type="CDD" id="cd06261">
    <property type="entry name" value="TM_PBP2"/>
    <property type="match status" value="1"/>
</dbReference>
<dbReference type="PANTHER" id="PTHR30614:SF0">
    <property type="entry name" value="L-CYSTINE TRANSPORT SYSTEM PERMEASE PROTEIN TCYL"/>
    <property type="match status" value="1"/>
</dbReference>
<reference evidence="10 11" key="1">
    <citation type="submission" date="2017-06" db="EMBL/GenBank/DDBJ databases">
        <authorList>
            <person name="Kim H.J."/>
            <person name="Triplett B.A."/>
        </authorList>
    </citation>
    <scope>NUCLEOTIDE SEQUENCE [LARGE SCALE GENOMIC DNA]</scope>
    <source>
        <strain evidence="10 11">SCA</strain>
    </source>
</reference>
<dbReference type="PANTHER" id="PTHR30614">
    <property type="entry name" value="MEMBRANE COMPONENT OF AMINO ACID ABC TRANSPORTER"/>
    <property type="match status" value="1"/>
</dbReference>
<dbReference type="EMBL" id="FZOJ01000001">
    <property type="protein sequence ID" value="SNR91597.1"/>
    <property type="molecule type" value="Genomic_DNA"/>
</dbReference>
<feature type="transmembrane region" description="Helical" evidence="8">
    <location>
        <begin position="189"/>
        <end position="210"/>
    </location>
</feature>
<keyword evidence="7 8" id="KW-0472">Membrane</keyword>
<organism evidence="10 11">
    <name type="scientific">Anaerovirgula multivorans</name>
    <dbReference type="NCBI Taxonomy" id="312168"/>
    <lineage>
        <taxon>Bacteria</taxon>
        <taxon>Bacillati</taxon>
        <taxon>Bacillota</taxon>
        <taxon>Clostridia</taxon>
        <taxon>Peptostreptococcales</taxon>
        <taxon>Natronincolaceae</taxon>
        <taxon>Anaerovirgula</taxon>
    </lineage>
</organism>
<evidence type="ECO:0000256" key="4">
    <source>
        <dbReference type="ARBA" id="ARBA00022692"/>
    </source>
</evidence>
<feature type="transmembrane region" description="Helical" evidence="8">
    <location>
        <begin position="85"/>
        <end position="107"/>
    </location>
</feature>
<feature type="transmembrane region" description="Helical" evidence="8">
    <location>
        <begin position="20"/>
        <end position="45"/>
    </location>
</feature>